<evidence type="ECO:0000256" key="8">
    <source>
        <dbReference type="SAM" id="SignalP"/>
    </source>
</evidence>
<dbReference type="Pfam" id="PF01758">
    <property type="entry name" value="SBF"/>
    <property type="match status" value="1"/>
</dbReference>
<dbReference type="AlphaFoldDB" id="A0A0N5DA49"/>
<dbReference type="GO" id="GO:0015293">
    <property type="term" value="F:symporter activity"/>
    <property type="evidence" value="ECO:0007669"/>
    <property type="project" value="UniProtKB-KW"/>
</dbReference>
<dbReference type="GO" id="GO:0016020">
    <property type="term" value="C:membrane"/>
    <property type="evidence" value="ECO:0007669"/>
    <property type="project" value="UniProtKB-SubCell"/>
</dbReference>
<comment type="subcellular location">
    <subcellularLocation>
        <location evidence="1">Membrane</location>
        <topology evidence="1">Multi-pass membrane protein</topology>
    </subcellularLocation>
</comment>
<feature type="chain" id="PRO_5043126710" evidence="8">
    <location>
        <begin position="26"/>
        <end position="520"/>
    </location>
</feature>
<keyword evidence="4" id="KW-0813">Transport</keyword>
<name>A0A0N5DA49_THECL</name>
<dbReference type="OMA" id="YIFCKER"/>
<dbReference type="Proteomes" id="UP000276776">
    <property type="component" value="Unassembled WGS sequence"/>
</dbReference>
<keyword evidence="6 7" id="KW-0472">Membrane</keyword>
<proteinExistence type="inferred from homology"/>
<evidence type="ECO:0000313" key="9">
    <source>
        <dbReference type="EMBL" id="VDN07692.1"/>
    </source>
</evidence>
<feature type="transmembrane region" description="Helical" evidence="7">
    <location>
        <begin position="245"/>
        <end position="265"/>
    </location>
</feature>
<dbReference type="InterPro" id="IPR004710">
    <property type="entry name" value="Bilac:Na_transpt"/>
</dbReference>
<accession>A0A0N5DA49</accession>
<dbReference type="OrthoDB" id="203097at2759"/>
<evidence type="ECO:0000313" key="11">
    <source>
        <dbReference type="WBParaSite" id="TCLT_0001003101-mRNA-1"/>
    </source>
</evidence>
<feature type="transmembrane region" description="Helical" evidence="7">
    <location>
        <begin position="315"/>
        <end position="339"/>
    </location>
</feature>
<protein>
    <submittedName>
        <fullName evidence="11">Ileal sodium/bile acid cotransporter</fullName>
    </submittedName>
</protein>
<keyword evidence="8" id="KW-0732">Signal</keyword>
<evidence type="ECO:0000313" key="10">
    <source>
        <dbReference type="Proteomes" id="UP000276776"/>
    </source>
</evidence>
<feature type="signal peptide" evidence="8">
    <location>
        <begin position="1"/>
        <end position="25"/>
    </location>
</feature>
<keyword evidence="5 7" id="KW-1133">Transmembrane helix</keyword>
<sequence>MVNSGCPFLFLVRLLLNLMVSVASSGIRSIAQIRFDPPFIHDLIAGTNKTVKVAVDLDTYHQEFAKLSNEKSFSIILKSVDEDIATVAKKRKEFILGEYASKDNDLETYEGQYKLQLNVTLTGHFLGKTAIEAHVVDAEERGPGDLRFMDQMSEKQLVVSQSNALDVWVIRNSKSLENRVFLSTLVILIVFANVLMGCELDKDVVWQTIKKPVAPLIGFCTQFISMPLLAFAISNVVFMTKGLHSFALGVFVTGCVPGGGASNYWTLILDGNLPVSITMTFCSTIASLVMMPFWMWLLGAYILNSFHPEAVIKIPYIKIISSLVTIVLPLLFGVIISHFKPCLRHQARKIIRPFIIFVLVFLICFGALANLYMIRLLTWSAVLGGLLLPWCGFGIGCFTAIIFRQPPSSVTAIAIETGIQNTGIAIMLLKFSFPDPDADISALIPVISACMTPVPLFFIMVLHWIWKQWAKNDNRSNEDIEAKVTKICCNSDNCGANISDMFSKPRRCEGILLEDQNVKK</sequence>
<dbReference type="InterPro" id="IPR038770">
    <property type="entry name" value="Na+/solute_symporter_sf"/>
</dbReference>
<keyword evidence="4" id="KW-0769">Symport</keyword>
<dbReference type="Gene3D" id="1.20.1530.20">
    <property type="match status" value="1"/>
</dbReference>
<feature type="transmembrane region" description="Helical" evidence="7">
    <location>
        <begin position="379"/>
        <end position="403"/>
    </location>
</feature>
<dbReference type="STRING" id="103827.A0A0N5DA49"/>
<evidence type="ECO:0000256" key="6">
    <source>
        <dbReference type="ARBA" id="ARBA00023136"/>
    </source>
</evidence>
<evidence type="ECO:0000256" key="5">
    <source>
        <dbReference type="ARBA" id="ARBA00022989"/>
    </source>
</evidence>
<feature type="transmembrane region" description="Helical" evidence="7">
    <location>
        <begin position="443"/>
        <end position="466"/>
    </location>
</feature>
<evidence type="ECO:0000256" key="3">
    <source>
        <dbReference type="ARBA" id="ARBA00022692"/>
    </source>
</evidence>
<dbReference type="WBParaSite" id="TCLT_0001003101-mRNA-1">
    <property type="protein sequence ID" value="TCLT_0001003101-mRNA-1"/>
    <property type="gene ID" value="TCLT_0001003101"/>
</dbReference>
<dbReference type="InterPro" id="IPR002657">
    <property type="entry name" value="BilAc:Na_symport/Acr3"/>
</dbReference>
<keyword evidence="10" id="KW-1185">Reference proteome</keyword>
<evidence type="ECO:0000256" key="1">
    <source>
        <dbReference type="ARBA" id="ARBA00004141"/>
    </source>
</evidence>
<feature type="transmembrane region" description="Helical" evidence="7">
    <location>
        <begin position="180"/>
        <end position="200"/>
    </location>
</feature>
<feature type="transmembrane region" description="Helical" evidence="7">
    <location>
        <begin position="212"/>
        <end position="233"/>
    </location>
</feature>
<reference evidence="9 10" key="2">
    <citation type="submission" date="2018-11" db="EMBL/GenBank/DDBJ databases">
        <authorList>
            <consortium name="Pathogen Informatics"/>
        </authorList>
    </citation>
    <scope>NUCLEOTIDE SEQUENCE [LARGE SCALE GENOMIC DNA]</scope>
</reference>
<evidence type="ECO:0000256" key="4">
    <source>
        <dbReference type="ARBA" id="ARBA00022847"/>
    </source>
</evidence>
<dbReference type="EMBL" id="UYYF01004947">
    <property type="protein sequence ID" value="VDN07692.1"/>
    <property type="molecule type" value="Genomic_DNA"/>
</dbReference>
<organism evidence="11">
    <name type="scientific">Thelazia callipaeda</name>
    <name type="common">Oriental eyeworm</name>
    <name type="synonym">Parasitic nematode</name>
    <dbReference type="NCBI Taxonomy" id="103827"/>
    <lineage>
        <taxon>Eukaryota</taxon>
        <taxon>Metazoa</taxon>
        <taxon>Ecdysozoa</taxon>
        <taxon>Nematoda</taxon>
        <taxon>Chromadorea</taxon>
        <taxon>Rhabditida</taxon>
        <taxon>Spirurina</taxon>
        <taxon>Spiruromorpha</taxon>
        <taxon>Thelazioidea</taxon>
        <taxon>Thelaziidae</taxon>
        <taxon>Thelazia</taxon>
    </lineage>
</organism>
<feature type="transmembrane region" description="Helical" evidence="7">
    <location>
        <begin position="277"/>
        <end position="303"/>
    </location>
</feature>
<reference evidence="11" key="1">
    <citation type="submission" date="2017-02" db="UniProtKB">
        <authorList>
            <consortium name="WormBaseParasite"/>
        </authorList>
    </citation>
    <scope>IDENTIFICATION</scope>
</reference>
<feature type="transmembrane region" description="Helical" evidence="7">
    <location>
        <begin position="351"/>
        <end position="373"/>
    </location>
</feature>
<keyword evidence="3 7" id="KW-0812">Transmembrane</keyword>
<evidence type="ECO:0000256" key="7">
    <source>
        <dbReference type="SAM" id="Phobius"/>
    </source>
</evidence>
<comment type="similarity">
    <text evidence="2">Belongs to the bile acid:sodium symporter (BASS) (TC 2.A.28) family.</text>
</comment>
<dbReference type="PANTHER" id="PTHR10361:SF28">
    <property type="entry name" value="P3 PROTEIN-RELATED"/>
    <property type="match status" value="1"/>
</dbReference>
<evidence type="ECO:0000256" key="2">
    <source>
        <dbReference type="ARBA" id="ARBA00006528"/>
    </source>
</evidence>
<gene>
    <name evidence="9" type="ORF">TCLT_LOCUS10020</name>
</gene>
<dbReference type="PANTHER" id="PTHR10361">
    <property type="entry name" value="SODIUM-BILE ACID COTRANSPORTER"/>
    <property type="match status" value="1"/>
</dbReference>